<sequence>MGSLARGRTPPAASPAIEFGVPTQTFKSAMPRTLPWREVAIALDTGAGSEMDDQGFTFSWDVDGSGKPVAGDGSDEQPFIPGLSTKALVRRLKRPPESFVLHVDATFKLNDKRYPVVVVGLQFRYVMGDAEKAQCNAFLAVFGHVSRFQYLMCFFHVMTNMEKGLKSFPAGTRACLERGLYDLHFARNQASFVLMRDALLQNWRAYEGLAPFCNYLEEQWLYGQFSQWQFFWTPSGYASTNNPVEQFNRVIKRDYTLRRLLKICSLLREP</sequence>
<name>A0A9W6UCD3_9STRA</name>
<protein>
    <submittedName>
        <fullName evidence="1">Unnamed protein product</fullName>
    </submittedName>
</protein>
<proteinExistence type="predicted"/>
<accession>A0A9W6UCD3</accession>
<gene>
    <name evidence="1" type="ORF">Pfra01_000669000</name>
</gene>
<dbReference type="AlphaFoldDB" id="A0A9W6UCD3"/>
<evidence type="ECO:0000313" key="2">
    <source>
        <dbReference type="Proteomes" id="UP001165121"/>
    </source>
</evidence>
<organism evidence="1 2">
    <name type="scientific">Phytophthora fragariaefolia</name>
    <dbReference type="NCBI Taxonomy" id="1490495"/>
    <lineage>
        <taxon>Eukaryota</taxon>
        <taxon>Sar</taxon>
        <taxon>Stramenopiles</taxon>
        <taxon>Oomycota</taxon>
        <taxon>Peronosporomycetes</taxon>
        <taxon>Peronosporales</taxon>
        <taxon>Peronosporaceae</taxon>
        <taxon>Phytophthora</taxon>
    </lineage>
</organism>
<dbReference type="EMBL" id="BSXT01000573">
    <property type="protein sequence ID" value="GMF30308.1"/>
    <property type="molecule type" value="Genomic_DNA"/>
</dbReference>
<evidence type="ECO:0000313" key="1">
    <source>
        <dbReference type="EMBL" id="GMF30308.1"/>
    </source>
</evidence>
<reference evidence="1" key="1">
    <citation type="submission" date="2023-04" db="EMBL/GenBank/DDBJ databases">
        <title>Phytophthora fragariaefolia NBRC 109709.</title>
        <authorList>
            <person name="Ichikawa N."/>
            <person name="Sato H."/>
            <person name="Tonouchi N."/>
        </authorList>
    </citation>
    <scope>NUCLEOTIDE SEQUENCE</scope>
    <source>
        <strain evidence="1">NBRC 109709</strain>
    </source>
</reference>
<comment type="caution">
    <text evidence="1">The sequence shown here is derived from an EMBL/GenBank/DDBJ whole genome shotgun (WGS) entry which is preliminary data.</text>
</comment>
<dbReference type="OrthoDB" id="128050at2759"/>
<dbReference type="Proteomes" id="UP001165121">
    <property type="component" value="Unassembled WGS sequence"/>
</dbReference>
<keyword evidence="2" id="KW-1185">Reference proteome</keyword>